<dbReference type="CDD" id="cd04332">
    <property type="entry name" value="YbaK_like"/>
    <property type="match status" value="1"/>
</dbReference>
<dbReference type="InterPro" id="IPR036754">
    <property type="entry name" value="YbaK/aa-tRNA-synt-asso_dom_sf"/>
</dbReference>
<proteinExistence type="predicted"/>
<dbReference type="PANTHER" id="PTHR30411">
    <property type="entry name" value="CYTOPLASMIC PROTEIN"/>
    <property type="match status" value="1"/>
</dbReference>
<evidence type="ECO:0000313" key="2">
    <source>
        <dbReference type="EMBL" id="NHO65052.1"/>
    </source>
</evidence>
<gene>
    <name evidence="2" type="ORF">G8770_05795</name>
</gene>
<comment type="caution">
    <text evidence="2">The sequence shown here is derived from an EMBL/GenBank/DDBJ whole genome shotgun (WGS) entry which is preliminary data.</text>
</comment>
<accession>A0A9E5JQW1</accession>
<dbReference type="Proteomes" id="UP000787472">
    <property type="component" value="Unassembled WGS sequence"/>
</dbReference>
<protein>
    <submittedName>
        <fullName evidence="2">YbaK/EbsC family protein</fullName>
    </submittedName>
</protein>
<dbReference type="RefSeq" id="WP_167183101.1">
    <property type="nucleotide sequence ID" value="NZ_JAAONZ010000003.1"/>
</dbReference>
<dbReference type="Pfam" id="PF04073">
    <property type="entry name" value="tRNA_edit"/>
    <property type="match status" value="1"/>
</dbReference>
<dbReference type="PANTHER" id="PTHR30411:SF9">
    <property type="entry name" value="MULTIFUNCTIONAL SER_THR-TRNA DEACYLASE PROXP-Y"/>
    <property type="match status" value="1"/>
</dbReference>
<dbReference type="SUPFAM" id="SSF55826">
    <property type="entry name" value="YbaK/ProRS associated domain"/>
    <property type="match status" value="1"/>
</dbReference>
<reference evidence="2" key="1">
    <citation type="submission" date="2020-03" db="EMBL/GenBank/DDBJ databases">
        <authorList>
            <person name="Guo F."/>
        </authorList>
    </citation>
    <scope>NUCLEOTIDE SEQUENCE</scope>
    <source>
        <strain evidence="2">JCM 30134</strain>
    </source>
</reference>
<dbReference type="InterPro" id="IPR007214">
    <property type="entry name" value="YbaK/aa-tRNA-synth-assoc-dom"/>
</dbReference>
<keyword evidence="3" id="KW-1185">Reference proteome</keyword>
<dbReference type="GO" id="GO:0002161">
    <property type="term" value="F:aminoacyl-tRNA deacylase activity"/>
    <property type="evidence" value="ECO:0007669"/>
    <property type="project" value="InterPro"/>
</dbReference>
<dbReference type="AlphaFoldDB" id="A0A9E5JQW1"/>
<dbReference type="Gene3D" id="3.90.960.10">
    <property type="entry name" value="YbaK/aminoacyl-tRNA synthetase-associated domain"/>
    <property type="match status" value="1"/>
</dbReference>
<name>A0A9E5JQW1_9GAMM</name>
<evidence type="ECO:0000259" key="1">
    <source>
        <dbReference type="Pfam" id="PF04073"/>
    </source>
</evidence>
<sequence length="162" mass="18983">MGVAITLENFLKTKDINYDLREHRYVEGSFNTALSADIPSEQLIKGVVFRDEDLYYTMAIVPASHRVLRHTLNQILDRRLELADEEELDDIFFDCEHGAIPSFGQAYGINVIWDDQIKEVSDVWLEAGDHENLIHIDRRDFDRLMQNHMHETISCARRRHRS</sequence>
<feature type="domain" description="YbaK/aminoacyl-tRNA synthetase-associated" evidence="1">
    <location>
        <begin position="36"/>
        <end position="143"/>
    </location>
</feature>
<organism evidence="2 3">
    <name type="scientific">Pseudomaricurvus hydrocarbonicus</name>
    <dbReference type="NCBI Taxonomy" id="1470433"/>
    <lineage>
        <taxon>Bacteria</taxon>
        <taxon>Pseudomonadati</taxon>
        <taxon>Pseudomonadota</taxon>
        <taxon>Gammaproteobacteria</taxon>
        <taxon>Cellvibrionales</taxon>
        <taxon>Cellvibrionaceae</taxon>
        <taxon>Pseudomaricurvus</taxon>
    </lineage>
</organism>
<evidence type="ECO:0000313" key="3">
    <source>
        <dbReference type="Proteomes" id="UP000787472"/>
    </source>
</evidence>
<dbReference type="EMBL" id="JAAONZ010000003">
    <property type="protein sequence ID" value="NHO65052.1"/>
    <property type="molecule type" value="Genomic_DNA"/>
</dbReference>